<accession>A0A1M7YR43</accession>
<dbReference type="AlphaFoldDB" id="A0A1M7YR43"/>
<dbReference type="InterPro" id="IPR029058">
    <property type="entry name" value="AB_hydrolase_fold"/>
</dbReference>
<evidence type="ECO:0008006" key="3">
    <source>
        <dbReference type="Google" id="ProtNLM"/>
    </source>
</evidence>
<dbReference type="EMBL" id="FRFG01000011">
    <property type="protein sequence ID" value="SHO55099.1"/>
    <property type="molecule type" value="Genomic_DNA"/>
</dbReference>
<evidence type="ECO:0000313" key="1">
    <source>
        <dbReference type="EMBL" id="SHO55099.1"/>
    </source>
</evidence>
<evidence type="ECO:0000313" key="2">
    <source>
        <dbReference type="Proteomes" id="UP000184600"/>
    </source>
</evidence>
<dbReference type="SUPFAM" id="SSF53474">
    <property type="entry name" value="alpha/beta-Hydrolases"/>
    <property type="match status" value="1"/>
</dbReference>
<organism evidence="1 2">
    <name type="scientific">Vibrio quintilis</name>
    <dbReference type="NCBI Taxonomy" id="1117707"/>
    <lineage>
        <taxon>Bacteria</taxon>
        <taxon>Pseudomonadati</taxon>
        <taxon>Pseudomonadota</taxon>
        <taxon>Gammaproteobacteria</taxon>
        <taxon>Vibrionales</taxon>
        <taxon>Vibrionaceae</taxon>
        <taxon>Vibrio</taxon>
    </lineage>
</organism>
<proteinExistence type="predicted"/>
<name>A0A1M7YR43_9VIBR</name>
<reference evidence="2" key="1">
    <citation type="submission" date="2016-12" db="EMBL/GenBank/DDBJ databases">
        <authorList>
            <person name="Rodrigo-Torres L."/>
            <person name="Arahal R.D."/>
            <person name="Lucena T."/>
        </authorList>
    </citation>
    <scope>NUCLEOTIDE SEQUENCE [LARGE SCALE GENOMIC DNA]</scope>
</reference>
<dbReference type="RefSeq" id="WP_073579996.1">
    <property type="nucleotide sequence ID" value="NZ_AP024897.1"/>
</dbReference>
<dbReference type="Gene3D" id="3.40.50.1820">
    <property type="entry name" value="alpha/beta hydrolase"/>
    <property type="match status" value="1"/>
</dbReference>
<sequence length="494" mass="55774">MIVIFVHGWSVTDTNTYGLLPEAIAAQAGSYGLTVDIKHIWLGRYISFNDTVSMDDIVRAFNRALHDQIPDGEKIAEFSCITHSTGGPVVREWVQRYYGSSKLAQSPLRHLVMLAPANHGSPLAALGKERVGRIKAWFDGVEPGQQVLDWLSLGSQPQIDLAAEYLDYQPAKSGFFPFVLTGQSIDRKFYDFVNSYLTEGGSDGVVRVSGANMNYSMVKLVESDQQDEVEFLQEHFHVHLLKQEGDIRRPVTVPLGVVPNTSHSGAKKGIMRSVISTKSSKVQVAEMLKCFQVNSEDDYLQRGNELVELTQKTQKSGHRYANLVFIVKDDQGVPVNDYDLILLGGQNTDPDDLAKGFFVDRQKNAAHPNHLVYYVDYNNLMQKKLTGFRLIARPSRYQLINQSGQPDDETKEVARPENCLAYYRPVEYRAESGSIEVMPNETFYIEIILHRYVDKNVFRFDSAEKPTLHKEGLIFKTETRHDFKKTKPSGDNVD</sequence>
<dbReference type="Proteomes" id="UP000184600">
    <property type="component" value="Unassembled WGS sequence"/>
</dbReference>
<protein>
    <recommendedName>
        <fullName evidence="3">Phospholipase</fullName>
    </recommendedName>
</protein>
<keyword evidence="2" id="KW-1185">Reference proteome</keyword>
<dbReference type="STRING" id="1117707.VQ7734_00818"/>
<gene>
    <name evidence="1" type="ORF">VQ7734_00818</name>
</gene>